<accession>A0ABW5W2Y9</accession>
<reference evidence="2" key="1">
    <citation type="journal article" date="2019" name="Int. J. Syst. Evol. Microbiol.">
        <title>The Global Catalogue of Microorganisms (GCM) 10K type strain sequencing project: providing services to taxonomists for standard genome sequencing and annotation.</title>
        <authorList>
            <consortium name="The Broad Institute Genomics Platform"/>
            <consortium name="The Broad Institute Genome Sequencing Center for Infectious Disease"/>
            <person name="Wu L."/>
            <person name="Ma J."/>
        </authorList>
    </citation>
    <scope>NUCLEOTIDE SEQUENCE [LARGE SCALE GENOMIC DNA]</scope>
    <source>
        <strain evidence="2">IBRC-M 10906</strain>
    </source>
</reference>
<proteinExistence type="predicted"/>
<evidence type="ECO:0000313" key="1">
    <source>
        <dbReference type="EMBL" id="MFD2798309.1"/>
    </source>
</evidence>
<dbReference type="EMBL" id="JBHUOF010000003">
    <property type="protein sequence ID" value="MFD2798309.1"/>
    <property type="molecule type" value="Genomic_DNA"/>
</dbReference>
<protein>
    <submittedName>
        <fullName evidence="1">Uncharacterized protein</fullName>
    </submittedName>
</protein>
<evidence type="ECO:0000313" key="2">
    <source>
        <dbReference type="Proteomes" id="UP001597478"/>
    </source>
</evidence>
<sequence length="143" mass="16131">MRPTPAELITHVRRVLRDVVEPELTSEYARARLTEVRAVLAQVDWDNAGLQVRSTATALRETLAEFRVWVDADERRQVHFGPSASLDLLDTDAADFAGWNELHARYTGIVVSLIDPLEDWLRANPDDKDGLDLRRQLLTLSAG</sequence>
<gene>
    <name evidence="1" type="ORF">ACFS2C_02750</name>
</gene>
<organism evidence="1 2">
    <name type="scientific">Prauserella oleivorans</name>
    <dbReference type="NCBI Taxonomy" id="1478153"/>
    <lineage>
        <taxon>Bacteria</taxon>
        <taxon>Bacillati</taxon>
        <taxon>Actinomycetota</taxon>
        <taxon>Actinomycetes</taxon>
        <taxon>Pseudonocardiales</taxon>
        <taxon>Pseudonocardiaceae</taxon>
        <taxon>Prauserella</taxon>
    </lineage>
</organism>
<comment type="caution">
    <text evidence="1">The sequence shown here is derived from an EMBL/GenBank/DDBJ whole genome shotgun (WGS) entry which is preliminary data.</text>
</comment>
<dbReference type="RefSeq" id="WP_377383807.1">
    <property type="nucleotide sequence ID" value="NZ_JBHSAN010000001.1"/>
</dbReference>
<dbReference type="Proteomes" id="UP001597478">
    <property type="component" value="Unassembled WGS sequence"/>
</dbReference>
<name>A0ABW5W2Y9_9PSEU</name>
<keyword evidence="2" id="KW-1185">Reference proteome</keyword>